<feature type="compositionally biased region" description="Polar residues" evidence="4">
    <location>
        <begin position="146"/>
        <end position="169"/>
    </location>
</feature>
<dbReference type="CDD" id="cd07813">
    <property type="entry name" value="COQ10p_like"/>
    <property type="match status" value="1"/>
</dbReference>
<comment type="similarity">
    <text evidence="1">Belongs to the COQ10 family.</text>
</comment>
<dbReference type="OrthoDB" id="292693at2759"/>
<dbReference type="Proteomes" id="UP000703269">
    <property type="component" value="Unassembled WGS sequence"/>
</dbReference>
<evidence type="ECO:0000256" key="1">
    <source>
        <dbReference type="ARBA" id="ARBA00006885"/>
    </source>
</evidence>
<evidence type="ECO:0000256" key="2">
    <source>
        <dbReference type="ARBA" id="ARBA00011814"/>
    </source>
</evidence>
<evidence type="ECO:0000256" key="3">
    <source>
        <dbReference type="ARBA" id="ARBA00024947"/>
    </source>
</evidence>
<dbReference type="PANTHER" id="PTHR12901">
    <property type="entry name" value="SPERM PROTEIN HOMOLOG"/>
    <property type="match status" value="1"/>
</dbReference>
<dbReference type="Gene3D" id="3.30.530.20">
    <property type="match status" value="1"/>
</dbReference>
<gene>
    <name evidence="6" type="ORF">PsYK624_006240</name>
</gene>
<dbReference type="Pfam" id="PF03364">
    <property type="entry name" value="Polyketide_cyc"/>
    <property type="match status" value="1"/>
</dbReference>
<evidence type="ECO:0000313" key="7">
    <source>
        <dbReference type="Proteomes" id="UP000703269"/>
    </source>
</evidence>
<dbReference type="InterPro" id="IPR044996">
    <property type="entry name" value="COQ10-like"/>
</dbReference>
<sequence length="229" mass="25376">MFRIRSLTASRHTFKARARSDARRTIFSPPPLSSFFQSQPEEPQTYHERKIFPYRRSQLYNVVCDVKSYPRFLPYCTNTRILSRSQVATAGADAVTKMDVEMTVRFMAFEATYTSDVTCTPNLSVEAVASSSSPIFDSLSTVWRFQPASPQSPHPSNASPLSNPLQPGSNPAAEVAADNGPTLVTLDLSFMFAHAAYAGASQMFFGQVSKMMVSAFEQRCLELYGPGNK</sequence>
<comment type="caution">
    <text evidence="6">The sequence shown here is derived from an EMBL/GenBank/DDBJ whole genome shotgun (WGS) entry which is preliminary data.</text>
</comment>
<dbReference type="SUPFAM" id="SSF55961">
    <property type="entry name" value="Bet v1-like"/>
    <property type="match status" value="1"/>
</dbReference>
<evidence type="ECO:0000259" key="5">
    <source>
        <dbReference type="Pfam" id="PF03364"/>
    </source>
</evidence>
<proteinExistence type="inferred from homology"/>
<feature type="domain" description="Coenzyme Q-binding protein COQ10 START" evidence="5">
    <location>
        <begin position="53"/>
        <end position="217"/>
    </location>
</feature>
<organism evidence="6 7">
    <name type="scientific">Phanerochaete sordida</name>
    <dbReference type="NCBI Taxonomy" id="48140"/>
    <lineage>
        <taxon>Eukaryota</taxon>
        <taxon>Fungi</taxon>
        <taxon>Dikarya</taxon>
        <taxon>Basidiomycota</taxon>
        <taxon>Agaricomycotina</taxon>
        <taxon>Agaricomycetes</taxon>
        <taxon>Polyporales</taxon>
        <taxon>Phanerochaetaceae</taxon>
        <taxon>Phanerochaete</taxon>
    </lineage>
</organism>
<dbReference type="InterPro" id="IPR005031">
    <property type="entry name" value="COQ10_START"/>
</dbReference>
<dbReference type="PANTHER" id="PTHR12901:SF10">
    <property type="entry name" value="COENZYME Q-BINDING PROTEIN COQ10, MITOCHONDRIAL"/>
    <property type="match status" value="1"/>
</dbReference>
<dbReference type="GO" id="GO:0005739">
    <property type="term" value="C:mitochondrion"/>
    <property type="evidence" value="ECO:0007669"/>
    <property type="project" value="TreeGrafter"/>
</dbReference>
<comment type="subunit">
    <text evidence="2">Interacts with coenzyme Q.</text>
</comment>
<evidence type="ECO:0000256" key="4">
    <source>
        <dbReference type="SAM" id="MobiDB-lite"/>
    </source>
</evidence>
<comment type="function">
    <text evidence="3">Required for the function of coenzyme Q in the respiratory chain. May serve as a chaperone or may be involved in the transport of Q6 from its site of synthesis to the catalytic sites of the respiratory complexes.</text>
</comment>
<feature type="region of interest" description="Disordered" evidence="4">
    <location>
        <begin position="146"/>
        <end position="173"/>
    </location>
</feature>
<dbReference type="EMBL" id="BPQB01000001">
    <property type="protein sequence ID" value="GJE84548.1"/>
    <property type="molecule type" value="Genomic_DNA"/>
</dbReference>
<reference evidence="6 7" key="1">
    <citation type="submission" date="2021-08" db="EMBL/GenBank/DDBJ databases">
        <title>Draft Genome Sequence of Phanerochaete sordida strain YK-624.</title>
        <authorList>
            <person name="Mori T."/>
            <person name="Dohra H."/>
            <person name="Suzuki T."/>
            <person name="Kawagishi H."/>
            <person name="Hirai H."/>
        </authorList>
    </citation>
    <scope>NUCLEOTIDE SEQUENCE [LARGE SCALE GENOMIC DNA]</scope>
    <source>
        <strain evidence="6 7">YK-624</strain>
    </source>
</reference>
<dbReference type="InterPro" id="IPR023393">
    <property type="entry name" value="START-like_dom_sf"/>
</dbReference>
<evidence type="ECO:0000313" key="6">
    <source>
        <dbReference type="EMBL" id="GJE84548.1"/>
    </source>
</evidence>
<dbReference type="AlphaFoldDB" id="A0A9P3FXT7"/>
<dbReference type="GO" id="GO:0048039">
    <property type="term" value="F:ubiquinone binding"/>
    <property type="evidence" value="ECO:0007669"/>
    <property type="project" value="InterPro"/>
</dbReference>
<dbReference type="GO" id="GO:0045333">
    <property type="term" value="P:cellular respiration"/>
    <property type="evidence" value="ECO:0007669"/>
    <property type="project" value="InterPro"/>
</dbReference>
<protein>
    <submittedName>
        <fullName evidence="6">Coenzyme q-binding protein coq10-like protein</fullName>
    </submittedName>
</protein>
<keyword evidence="7" id="KW-1185">Reference proteome</keyword>
<accession>A0A9P3FXT7</accession>
<name>A0A9P3FXT7_9APHY</name>